<evidence type="ECO:0000256" key="5">
    <source>
        <dbReference type="ARBA" id="ARBA00022824"/>
    </source>
</evidence>
<reference evidence="12" key="2">
    <citation type="journal article" date="2007" name="PLoS Biol.">
        <title>Survey sequencing and comparative analysis of the elephant shark (Callorhinchus milii) genome.</title>
        <authorList>
            <person name="Venkatesh B."/>
            <person name="Kirkness E.F."/>
            <person name="Loh Y.H."/>
            <person name="Halpern A.L."/>
            <person name="Lee A.P."/>
            <person name="Johnson J."/>
            <person name="Dandona N."/>
            <person name="Viswanathan L.D."/>
            <person name="Tay A."/>
            <person name="Venter J.C."/>
            <person name="Strausberg R.L."/>
            <person name="Brenner S."/>
        </authorList>
    </citation>
    <scope>NUCLEOTIDE SEQUENCE [LARGE SCALE GENOMIC DNA]</scope>
</reference>
<protein>
    <submittedName>
        <fullName evidence="11">Autophagy related 2B</fullName>
    </submittedName>
</protein>
<name>A0A4W3HF37_CALMI</name>
<dbReference type="InterPro" id="IPR026849">
    <property type="entry name" value="ATG2"/>
</dbReference>
<dbReference type="GO" id="GO:0043495">
    <property type="term" value="F:protein-membrane adaptor activity"/>
    <property type="evidence" value="ECO:0007669"/>
    <property type="project" value="TreeGrafter"/>
</dbReference>
<feature type="region of interest" description="Disordered" evidence="10">
    <location>
        <begin position="184"/>
        <end position="206"/>
    </location>
</feature>
<dbReference type="GO" id="GO:0006869">
    <property type="term" value="P:lipid transport"/>
    <property type="evidence" value="ECO:0007669"/>
    <property type="project" value="UniProtKB-KW"/>
</dbReference>
<evidence type="ECO:0000256" key="8">
    <source>
        <dbReference type="ARBA" id="ARBA00024479"/>
    </source>
</evidence>
<evidence type="ECO:0000256" key="6">
    <source>
        <dbReference type="ARBA" id="ARBA00023055"/>
    </source>
</evidence>
<dbReference type="GO" id="GO:0005789">
    <property type="term" value="C:endoplasmic reticulum membrane"/>
    <property type="evidence" value="ECO:0007669"/>
    <property type="project" value="UniProtKB-SubCell"/>
</dbReference>
<evidence type="ECO:0000313" key="12">
    <source>
        <dbReference type="Proteomes" id="UP000314986"/>
    </source>
</evidence>
<dbReference type="GO" id="GO:0061908">
    <property type="term" value="C:phagophore"/>
    <property type="evidence" value="ECO:0007669"/>
    <property type="project" value="TreeGrafter"/>
</dbReference>
<dbReference type="GO" id="GO:0034045">
    <property type="term" value="C:phagophore assembly site membrane"/>
    <property type="evidence" value="ECO:0007669"/>
    <property type="project" value="UniProtKB-SubCell"/>
</dbReference>
<dbReference type="Proteomes" id="UP000314986">
    <property type="component" value="Unassembled WGS sequence"/>
</dbReference>
<keyword evidence="5" id="KW-0256">Endoplasmic reticulum</keyword>
<feature type="compositionally biased region" description="Pro residues" evidence="10">
    <location>
        <begin position="278"/>
        <end position="287"/>
    </location>
</feature>
<keyword evidence="6" id="KW-0445">Lipid transport</keyword>
<feature type="region of interest" description="Disordered" evidence="10">
    <location>
        <begin position="229"/>
        <end position="293"/>
    </location>
</feature>
<evidence type="ECO:0000256" key="4">
    <source>
        <dbReference type="ARBA" id="ARBA00022448"/>
    </source>
</evidence>
<comment type="catalytic activity">
    <reaction evidence="8">
        <text>a 1,2-diacyl-sn-glycero-3-phospho-L-serine(in) = a 1,2-diacyl-sn-glycero-3-phospho-L-serine(out)</text>
        <dbReference type="Rhea" id="RHEA:38663"/>
        <dbReference type="ChEBI" id="CHEBI:57262"/>
    </reaction>
</comment>
<feature type="compositionally biased region" description="Low complexity" evidence="10">
    <location>
        <begin position="374"/>
        <end position="385"/>
    </location>
</feature>
<feature type="region of interest" description="Disordered" evidence="10">
    <location>
        <begin position="374"/>
        <end position="414"/>
    </location>
</feature>
<keyword evidence="7" id="KW-0472">Membrane</keyword>
<dbReference type="Pfam" id="PF13329">
    <property type="entry name" value="ATG2_CAD"/>
    <property type="match status" value="2"/>
</dbReference>
<evidence type="ECO:0000256" key="7">
    <source>
        <dbReference type="ARBA" id="ARBA00023136"/>
    </source>
</evidence>
<reference evidence="11" key="4">
    <citation type="submission" date="2025-08" db="UniProtKB">
        <authorList>
            <consortium name="Ensembl"/>
        </authorList>
    </citation>
    <scope>IDENTIFICATION</scope>
</reference>
<dbReference type="GO" id="GO:0034727">
    <property type="term" value="P:piecemeal microautophagy of the nucleus"/>
    <property type="evidence" value="ECO:0007669"/>
    <property type="project" value="TreeGrafter"/>
</dbReference>
<evidence type="ECO:0000256" key="1">
    <source>
        <dbReference type="ARBA" id="ARBA00004406"/>
    </source>
</evidence>
<comment type="catalytic activity">
    <reaction evidence="9">
        <text>a 1,2-diacyl-sn-glycero-3-phosphoethanolamine(in) = a 1,2-diacyl-sn-glycero-3-phosphoethanolamine(out)</text>
        <dbReference type="Rhea" id="RHEA:38895"/>
        <dbReference type="ChEBI" id="CHEBI:64612"/>
    </reaction>
</comment>
<sequence>NCCCYEILVALGLRGATLQHRNVLPGHSWHEQILDFLNITDEPVLGYAPPANAITFHLHLWNCALDYRPLYLPIRALLTVETFTISSNAVLDKYSSTLRIIIDDTALYLSEKCNPGAVNLKRDYVRVLDMGVLEFRITASKPTAEGPRFELRCSSDVIHIRTCSDSCAGLMNLIQYMASYGDLQPPSKCEETPGSAPSNRVMCPTSGLAEAEQKRLRDLMIDAMEEMDVLPASPPPAPQQPNGESLSETDVPRSDLFLFPDESGGSSQEQSPTSPVSSPAPHPPRPAFPKEQPESEDFCILEAPKMPVLRETEPMVRALVCGDIVIKDEHFMLPTRKTDTGKAPLHLPVPEVHYVVKEVSVVWHLYGGRDFTTPPAARSPAKSPSSPAPTPAPTPAPARHSRSARRTPGGPGRNHQILMEIQFSKVKFQHEVYPVVDVKRPGAGGGTERPISRQVFIVQDLEIRDRLATSQMNKFLYLYSSKELPRKAHSNMVRLSLPRSPSTPRECCLRVTLMPLRLNIDQDALFFLKDFFTSLAAEVELLSAPDPAQEGTFSPVTGAGLVGAGRGERVVVTRSSPHPGTDRLTITSDSSYTTFRDQPIFFREFRFTSEVPIRLDYHGKHVAMEQGTFAGILMGLAQLNCSELKLKRLCYRHGLLGVDKLLCYVLNEWLTDIRKNQLPGLLGGVGPMHSLVQLVQGLRDLVWLPIEQYRKDGSIVRGLQRGAASFGTSTAMAALELTNRLVQTIQAAAETAYDMVSPGPGGGGALTRTKRLSQHRLAHQPVDLREGVAKAYDVVREGFTDTAHMIYETATREHEQRGMTGAVGGVLRQIPPTVVKPLIVATEATSNVLGGMRNQIQPDARQEDTQKWRLEDE</sequence>
<reference evidence="11" key="5">
    <citation type="submission" date="2025-09" db="UniProtKB">
        <authorList>
            <consortium name="Ensembl"/>
        </authorList>
    </citation>
    <scope>IDENTIFICATION</scope>
</reference>
<dbReference type="GO" id="GO:0061709">
    <property type="term" value="P:reticulophagy"/>
    <property type="evidence" value="ECO:0007669"/>
    <property type="project" value="TreeGrafter"/>
</dbReference>
<dbReference type="GeneTree" id="ENSGT00620000087966"/>
<dbReference type="PANTHER" id="PTHR13190">
    <property type="entry name" value="AUTOPHAGY-RELATED 2, ISOFORM A"/>
    <property type="match status" value="1"/>
</dbReference>
<dbReference type="GO" id="GO:0061723">
    <property type="term" value="P:glycophagy"/>
    <property type="evidence" value="ECO:0007669"/>
    <property type="project" value="TreeGrafter"/>
</dbReference>
<comment type="similarity">
    <text evidence="3">Belongs to the ATG2 family.</text>
</comment>
<feature type="compositionally biased region" description="Pro residues" evidence="10">
    <location>
        <begin position="386"/>
        <end position="396"/>
    </location>
</feature>
<keyword evidence="4" id="KW-0813">Transport</keyword>
<reference evidence="12" key="1">
    <citation type="journal article" date="2006" name="Science">
        <title>Ancient noncoding elements conserved in the human genome.</title>
        <authorList>
            <person name="Venkatesh B."/>
            <person name="Kirkness E.F."/>
            <person name="Loh Y.H."/>
            <person name="Halpern A.L."/>
            <person name="Lee A.P."/>
            <person name="Johnson J."/>
            <person name="Dandona N."/>
            <person name="Viswanathan L.D."/>
            <person name="Tay A."/>
            <person name="Venter J.C."/>
            <person name="Strausberg R.L."/>
            <person name="Brenner S."/>
        </authorList>
    </citation>
    <scope>NUCLEOTIDE SEQUENCE [LARGE SCALE GENOMIC DNA]</scope>
</reference>
<dbReference type="GO" id="GO:0032266">
    <property type="term" value="F:phosphatidylinositol-3-phosphate binding"/>
    <property type="evidence" value="ECO:0007669"/>
    <property type="project" value="TreeGrafter"/>
</dbReference>
<evidence type="ECO:0000256" key="2">
    <source>
        <dbReference type="ARBA" id="ARBA00004623"/>
    </source>
</evidence>
<evidence type="ECO:0000256" key="10">
    <source>
        <dbReference type="SAM" id="MobiDB-lite"/>
    </source>
</evidence>
<evidence type="ECO:0000256" key="9">
    <source>
        <dbReference type="ARBA" id="ARBA00024615"/>
    </source>
</evidence>
<reference evidence="12" key="3">
    <citation type="journal article" date="2014" name="Nature">
        <title>Elephant shark genome provides unique insights into gnathostome evolution.</title>
        <authorList>
            <consortium name="International Elephant Shark Genome Sequencing Consortium"/>
            <person name="Venkatesh B."/>
            <person name="Lee A.P."/>
            <person name="Ravi V."/>
            <person name="Maurya A.K."/>
            <person name="Lian M.M."/>
            <person name="Swann J.B."/>
            <person name="Ohta Y."/>
            <person name="Flajnik M.F."/>
            <person name="Sutoh Y."/>
            <person name="Kasahara M."/>
            <person name="Hoon S."/>
            <person name="Gangu V."/>
            <person name="Roy S.W."/>
            <person name="Irimia M."/>
            <person name="Korzh V."/>
            <person name="Kondrychyn I."/>
            <person name="Lim Z.W."/>
            <person name="Tay B.H."/>
            <person name="Tohari S."/>
            <person name="Kong K.W."/>
            <person name="Ho S."/>
            <person name="Lorente-Galdos B."/>
            <person name="Quilez J."/>
            <person name="Marques-Bonet T."/>
            <person name="Raney B.J."/>
            <person name="Ingham P.W."/>
            <person name="Tay A."/>
            <person name="Hillier L.W."/>
            <person name="Minx P."/>
            <person name="Boehm T."/>
            <person name="Wilson R.K."/>
            <person name="Brenner S."/>
            <person name="Warren W.C."/>
        </authorList>
    </citation>
    <scope>NUCLEOTIDE SEQUENCE [LARGE SCALE GENOMIC DNA]</scope>
</reference>
<keyword evidence="12" id="KW-1185">Reference proteome</keyword>
<dbReference type="PANTHER" id="PTHR13190:SF20">
    <property type="entry name" value="AUTOPHAGY-RELATED PROTEIN 2 HOMOLOG B"/>
    <property type="match status" value="1"/>
</dbReference>
<organism evidence="11 12">
    <name type="scientific">Callorhinchus milii</name>
    <name type="common">Ghost shark</name>
    <dbReference type="NCBI Taxonomy" id="7868"/>
    <lineage>
        <taxon>Eukaryota</taxon>
        <taxon>Metazoa</taxon>
        <taxon>Chordata</taxon>
        <taxon>Craniata</taxon>
        <taxon>Vertebrata</taxon>
        <taxon>Chondrichthyes</taxon>
        <taxon>Holocephali</taxon>
        <taxon>Chimaeriformes</taxon>
        <taxon>Callorhinchidae</taxon>
        <taxon>Callorhinchus</taxon>
    </lineage>
</organism>
<evidence type="ECO:0000313" key="11">
    <source>
        <dbReference type="Ensembl" id="ENSCMIP00000013955.1"/>
    </source>
</evidence>
<accession>A0A4W3HF37</accession>
<dbReference type="GO" id="GO:0000422">
    <property type="term" value="P:autophagy of mitochondrion"/>
    <property type="evidence" value="ECO:0007669"/>
    <property type="project" value="TreeGrafter"/>
</dbReference>
<comment type="subcellular location">
    <subcellularLocation>
        <location evidence="1">Endoplasmic reticulum membrane</location>
        <topology evidence="1">Peripheral membrane protein</topology>
    </subcellularLocation>
    <subcellularLocation>
        <location evidence="2">Preautophagosomal structure membrane</location>
        <topology evidence="2">Peripheral membrane protein</topology>
    </subcellularLocation>
</comment>
<dbReference type="Ensembl" id="ENSCMIT00000014259.1">
    <property type="protein sequence ID" value="ENSCMIP00000013955.1"/>
    <property type="gene ID" value="ENSCMIG00000006865.1"/>
</dbReference>
<evidence type="ECO:0000256" key="3">
    <source>
        <dbReference type="ARBA" id="ARBA00009714"/>
    </source>
</evidence>
<dbReference type="AlphaFoldDB" id="A0A4W3HF37"/>
<proteinExistence type="inferred from homology"/>
<dbReference type="GO" id="GO:0000045">
    <property type="term" value="P:autophagosome assembly"/>
    <property type="evidence" value="ECO:0007669"/>
    <property type="project" value="TreeGrafter"/>
</dbReference>